<feature type="region of interest" description="Disordered" evidence="3">
    <location>
        <begin position="472"/>
        <end position="509"/>
    </location>
</feature>
<evidence type="ECO:0000259" key="4">
    <source>
        <dbReference type="Pfam" id="PF13863"/>
    </source>
</evidence>
<sequence length="763" mass="87819">MSNVADLRKSSSAVAAAIASVTSKRSGLIDILEPREPLPVELPPVADIRQVSAKLSRPIKLRHTQANQEVPFVDGDGDPNPFSYPKNVEQFIEMLDEFKAKDRLQQQNIPTLMKGTKGFKQSQTVLARIKPFLQPVYRPSLAQDYKKVIWKAQHGLGINHLQKVSRKMHSEYIMQRKEIYYLRRAVRARKIALEMIKQSKEFEETCLSKYEWLTDFTKEAFETFLRENDEATQRAAKRAEATLKEKLDKALEVRQLNIQINQIKSDIVGTNESLRECKSYMRFLEDISREIMRKDEEEEHRAQRREKQVKEELVDYMKQGMSLKDAKALVEQKANAYIDEHEQAGKSREACKMLCRFNDFLNKENTLLVTFDKMHTLISTFIELVTVGGSSGSSDFVADLGRAVRAHIGLPEEFTEPPPEPEPKGRAAKQAARRAKRRLERQPPTPNQIAASLVKRTESRLANVTAKHEKLIYDLLPPSHPDRMKQDKSTTNESVKSDEGGKDDEDGYNEKSLMTSLELVPGNENTDRTELANLSFTRPSQLLAIYSDMEEANLSLIQHSQASEELLEKVQHEIAKTRKQLNHRGKLLRDEISSMQTNIDMDEERAKALGMLFEMFTGGNYDVRKQQKLYRILQQHIVKVYQAAVGTVDHHLNPTMMLTSVEKNFEDLMKEIQAMPIEIVLQISRELDKERREMERVEQINKKKDQYDERKSRSIARAEAPIQVKKGRPILARSRPPKTIIKLSQAELEKKAEEDEFNYFFGP</sequence>
<feature type="coiled-coil region" evidence="2">
    <location>
        <begin position="680"/>
        <end position="710"/>
    </location>
</feature>
<keyword evidence="6" id="KW-1185">Reference proteome</keyword>
<evidence type="ECO:0000313" key="5">
    <source>
        <dbReference type="EMBL" id="CAL8093483.1"/>
    </source>
</evidence>
<feature type="compositionally biased region" description="Basic and acidic residues" evidence="3">
    <location>
        <begin position="480"/>
        <end position="500"/>
    </location>
</feature>
<dbReference type="Proteomes" id="UP001642540">
    <property type="component" value="Unassembled WGS sequence"/>
</dbReference>
<dbReference type="InterPro" id="IPR051147">
    <property type="entry name" value="CFAP_domain-containing"/>
</dbReference>
<evidence type="ECO:0000256" key="2">
    <source>
        <dbReference type="SAM" id="Coils"/>
    </source>
</evidence>
<keyword evidence="1 2" id="KW-0175">Coiled coil</keyword>
<evidence type="ECO:0000313" key="6">
    <source>
        <dbReference type="Proteomes" id="UP001642540"/>
    </source>
</evidence>
<dbReference type="PANTHER" id="PTHR21683">
    <property type="entry name" value="COILED-COIL DOMAIN-CONTAINING PROTEIN 42 LIKE-2-LIKE-RELATED"/>
    <property type="match status" value="1"/>
</dbReference>
<dbReference type="InterPro" id="IPR025252">
    <property type="entry name" value="DUF4200"/>
</dbReference>
<dbReference type="PANTHER" id="PTHR21683:SF3">
    <property type="entry name" value="CILIA AND FLAGELLA ASSOCIATED PROTEIN 100"/>
    <property type="match status" value="1"/>
</dbReference>
<evidence type="ECO:0000256" key="1">
    <source>
        <dbReference type="ARBA" id="ARBA00023054"/>
    </source>
</evidence>
<evidence type="ECO:0000256" key="3">
    <source>
        <dbReference type="SAM" id="MobiDB-lite"/>
    </source>
</evidence>
<reference evidence="5 6" key="1">
    <citation type="submission" date="2024-08" db="EMBL/GenBank/DDBJ databases">
        <authorList>
            <person name="Cucini C."/>
            <person name="Frati F."/>
        </authorList>
    </citation>
    <scope>NUCLEOTIDE SEQUENCE [LARGE SCALE GENOMIC DNA]</scope>
</reference>
<gene>
    <name evidence="5" type="ORF">ODALV1_LOCUS8511</name>
</gene>
<accession>A0ABP1Q8Q6</accession>
<dbReference type="EMBL" id="CAXLJM020000026">
    <property type="protein sequence ID" value="CAL8093483.1"/>
    <property type="molecule type" value="Genomic_DNA"/>
</dbReference>
<comment type="caution">
    <text evidence="5">The sequence shown here is derived from an EMBL/GenBank/DDBJ whole genome shotgun (WGS) entry which is preliminary data.</text>
</comment>
<feature type="domain" description="DUF4200" evidence="4">
    <location>
        <begin position="172"/>
        <end position="288"/>
    </location>
</feature>
<dbReference type="Pfam" id="PF13863">
    <property type="entry name" value="DUF4200"/>
    <property type="match status" value="1"/>
</dbReference>
<feature type="region of interest" description="Disordered" evidence="3">
    <location>
        <begin position="411"/>
        <end position="454"/>
    </location>
</feature>
<protein>
    <recommendedName>
        <fullName evidence="4">DUF4200 domain-containing protein</fullName>
    </recommendedName>
</protein>
<organism evidence="5 6">
    <name type="scientific">Orchesella dallaii</name>
    <dbReference type="NCBI Taxonomy" id="48710"/>
    <lineage>
        <taxon>Eukaryota</taxon>
        <taxon>Metazoa</taxon>
        <taxon>Ecdysozoa</taxon>
        <taxon>Arthropoda</taxon>
        <taxon>Hexapoda</taxon>
        <taxon>Collembola</taxon>
        <taxon>Entomobryomorpha</taxon>
        <taxon>Entomobryoidea</taxon>
        <taxon>Orchesellidae</taxon>
        <taxon>Orchesellinae</taxon>
        <taxon>Orchesella</taxon>
    </lineage>
</organism>
<proteinExistence type="predicted"/>
<name>A0ABP1Q8Q6_9HEXA</name>